<reference evidence="4" key="1">
    <citation type="submission" date="2021-01" db="EMBL/GenBank/DDBJ databases">
        <authorList>
            <person name="Kaushik A."/>
        </authorList>
    </citation>
    <scope>NUCLEOTIDE SEQUENCE</scope>
    <source>
        <strain evidence="4">AG4-RS23</strain>
    </source>
</reference>
<dbReference type="GO" id="GO:0005524">
    <property type="term" value="F:ATP binding"/>
    <property type="evidence" value="ECO:0007669"/>
    <property type="project" value="InterPro"/>
</dbReference>
<organism evidence="4 5">
    <name type="scientific">Rhizoctonia solani</name>
    <dbReference type="NCBI Taxonomy" id="456999"/>
    <lineage>
        <taxon>Eukaryota</taxon>
        <taxon>Fungi</taxon>
        <taxon>Dikarya</taxon>
        <taxon>Basidiomycota</taxon>
        <taxon>Agaricomycotina</taxon>
        <taxon>Agaricomycetes</taxon>
        <taxon>Cantharellales</taxon>
        <taxon>Ceratobasidiaceae</taxon>
        <taxon>Rhizoctonia</taxon>
    </lineage>
</organism>
<evidence type="ECO:0000313" key="4">
    <source>
        <dbReference type="EMBL" id="CAE6420888.1"/>
    </source>
</evidence>
<dbReference type="Pfam" id="PF07714">
    <property type="entry name" value="PK_Tyr_Ser-Thr"/>
    <property type="match status" value="1"/>
</dbReference>
<dbReference type="PANTHER" id="PTHR44329">
    <property type="entry name" value="SERINE/THREONINE-PROTEIN KINASE TNNI3K-RELATED"/>
    <property type="match status" value="1"/>
</dbReference>
<comment type="caution">
    <text evidence="4">The sequence shown here is derived from an EMBL/GenBank/DDBJ whole genome shotgun (WGS) entry which is preliminary data.</text>
</comment>
<dbReference type="InterPro" id="IPR008271">
    <property type="entry name" value="Ser/Thr_kinase_AS"/>
</dbReference>
<dbReference type="InterPro" id="IPR011009">
    <property type="entry name" value="Kinase-like_dom_sf"/>
</dbReference>
<sequence length="471" mass="52151">MAALIGLELLGHLGYAVIGTDATATLSLQHLESKRTIVEVTQDGDGYVPVDLTGCKNAQAIRERILIKFLIPYKLYSSFAIYPTEIGGIIIGGALSDDQLLLYHRFAEKVPLRFFLRRTRMPLSAFPDPLTRSPRPEPLSGASNYHDRPEVRKDGAKIKINTSEFPIAIHNGMPIDEVLGHLHDNGCSNLTSRVDKYEVSEYPVSTGGSGDVYLAKLRCGTRVGLKCIRPVIDPIVEGCKKLKHAAHELYVWSKCRHPNIQELIGITEHRGHIAMVSPWMENGDLNRFLSRKPRPQVNLCSLCTQIADGVAYLHRNDIVHGDLKGGNILISDDFTPKIVDFGSAGLKKYTLRFATTTTRPGLSVRWTAPEVINEETGNSAEADVYSLGMTILEVISGKHPYAHVGNEGAVIRRIITGALPDRPEEYIPSTSVQGNTLWGLLTRCWTYDPLGRPEATMVRDVMKRITPEGLR</sequence>
<keyword evidence="2" id="KW-0732">Signal</keyword>
<feature type="signal peptide" evidence="2">
    <location>
        <begin position="1"/>
        <end position="16"/>
    </location>
</feature>
<dbReference type="InterPro" id="IPR001245">
    <property type="entry name" value="Ser-Thr/Tyr_kinase_cat_dom"/>
</dbReference>
<evidence type="ECO:0000256" key="1">
    <source>
        <dbReference type="SAM" id="MobiDB-lite"/>
    </source>
</evidence>
<proteinExistence type="predicted"/>
<feature type="domain" description="Protein kinase" evidence="3">
    <location>
        <begin position="198"/>
        <end position="465"/>
    </location>
</feature>
<dbReference type="SMART" id="SM00220">
    <property type="entry name" value="S_TKc"/>
    <property type="match status" value="1"/>
</dbReference>
<name>A0A8H3AGZ9_9AGAM</name>
<dbReference type="GO" id="GO:0004674">
    <property type="term" value="F:protein serine/threonine kinase activity"/>
    <property type="evidence" value="ECO:0007669"/>
    <property type="project" value="TreeGrafter"/>
</dbReference>
<dbReference type="InterPro" id="IPR000719">
    <property type="entry name" value="Prot_kinase_dom"/>
</dbReference>
<protein>
    <recommendedName>
        <fullName evidence="3">Protein kinase domain-containing protein</fullName>
    </recommendedName>
</protein>
<dbReference type="Gene3D" id="1.10.510.10">
    <property type="entry name" value="Transferase(Phosphotransferase) domain 1"/>
    <property type="match status" value="1"/>
</dbReference>
<dbReference type="SUPFAM" id="SSF56112">
    <property type="entry name" value="Protein kinase-like (PK-like)"/>
    <property type="match status" value="1"/>
</dbReference>
<dbReference type="PROSITE" id="PS00108">
    <property type="entry name" value="PROTEIN_KINASE_ST"/>
    <property type="match status" value="1"/>
</dbReference>
<dbReference type="Proteomes" id="UP000663861">
    <property type="component" value="Unassembled WGS sequence"/>
</dbReference>
<feature type="chain" id="PRO_5034820456" description="Protein kinase domain-containing protein" evidence="2">
    <location>
        <begin position="17"/>
        <end position="471"/>
    </location>
</feature>
<dbReference type="AlphaFoldDB" id="A0A8H3AGZ9"/>
<dbReference type="PROSITE" id="PS50011">
    <property type="entry name" value="PROTEIN_KINASE_DOM"/>
    <property type="match status" value="1"/>
</dbReference>
<evidence type="ECO:0000313" key="5">
    <source>
        <dbReference type="Proteomes" id="UP000663861"/>
    </source>
</evidence>
<feature type="region of interest" description="Disordered" evidence="1">
    <location>
        <begin position="127"/>
        <end position="149"/>
    </location>
</feature>
<evidence type="ECO:0000259" key="3">
    <source>
        <dbReference type="PROSITE" id="PS50011"/>
    </source>
</evidence>
<accession>A0A8H3AGZ9</accession>
<gene>
    <name evidence="4" type="ORF">RDB_LOCUS13101</name>
</gene>
<dbReference type="InterPro" id="IPR051681">
    <property type="entry name" value="Ser/Thr_Kinases-Pseudokinases"/>
</dbReference>
<dbReference type="EMBL" id="CAJMWY010000189">
    <property type="protein sequence ID" value="CAE6420888.1"/>
    <property type="molecule type" value="Genomic_DNA"/>
</dbReference>
<evidence type="ECO:0000256" key="2">
    <source>
        <dbReference type="SAM" id="SignalP"/>
    </source>
</evidence>